<dbReference type="InParanoid" id="F4RPR0"/>
<dbReference type="KEGG" id="mlr:MELLADRAFT_107422"/>
<dbReference type="Proteomes" id="UP000001072">
    <property type="component" value="Unassembled WGS sequence"/>
</dbReference>
<name>F4RPR0_MELLP</name>
<reference evidence="2" key="1">
    <citation type="journal article" date="2011" name="Proc. Natl. Acad. Sci. U.S.A.">
        <title>Obligate biotrophy features unraveled by the genomic analysis of rust fungi.</title>
        <authorList>
            <person name="Duplessis S."/>
            <person name="Cuomo C.A."/>
            <person name="Lin Y.-C."/>
            <person name="Aerts A."/>
            <person name="Tisserant E."/>
            <person name="Veneault-Fourrey C."/>
            <person name="Joly D.L."/>
            <person name="Hacquard S."/>
            <person name="Amselem J."/>
            <person name="Cantarel B.L."/>
            <person name="Chiu R."/>
            <person name="Coutinho P.M."/>
            <person name="Feau N."/>
            <person name="Field M."/>
            <person name="Frey P."/>
            <person name="Gelhaye E."/>
            <person name="Goldberg J."/>
            <person name="Grabherr M.G."/>
            <person name="Kodira C.D."/>
            <person name="Kohler A."/>
            <person name="Kuees U."/>
            <person name="Lindquist E.A."/>
            <person name="Lucas S.M."/>
            <person name="Mago R."/>
            <person name="Mauceli E."/>
            <person name="Morin E."/>
            <person name="Murat C."/>
            <person name="Pangilinan J.L."/>
            <person name="Park R."/>
            <person name="Pearson M."/>
            <person name="Quesneville H."/>
            <person name="Rouhier N."/>
            <person name="Sakthikumar S."/>
            <person name="Salamov A.A."/>
            <person name="Schmutz J."/>
            <person name="Selles B."/>
            <person name="Shapiro H."/>
            <person name="Tanguay P."/>
            <person name="Tuskan G.A."/>
            <person name="Henrissat B."/>
            <person name="Van de Peer Y."/>
            <person name="Rouze P."/>
            <person name="Ellis J.G."/>
            <person name="Dodds P.N."/>
            <person name="Schein J.E."/>
            <person name="Zhong S."/>
            <person name="Hamelin R.C."/>
            <person name="Grigoriev I.V."/>
            <person name="Szabo L.J."/>
            <person name="Martin F."/>
        </authorList>
    </citation>
    <scope>NUCLEOTIDE SEQUENCE [LARGE SCALE GENOMIC DNA]</scope>
    <source>
        <strain evidence="2">98AG31 / pathotype 3-4-7</strain>
    </source>
</reference>
<dbReference type="AlphaFoldDB" id="F4RPR0"/>
<organism evidence="2">
    <name type="scientific">Melampsora larici-populina (strain 98AG31 / pathotype 3-4-7)</name>
    <name type="common">Poplar leaf rust fungus</name>
    <dbReference type="NCBI Taxonomy" id="747676"/>
    <lineage>
        <taxon>Eukaryota</taxon>
        <taxon>Fungi</taxon>
        <taxon>Dikarya</taxon>
        <taxon>Basidiomycota</taxon>
        <taxon>Pucciniomycotina</taxon>
        <taxon>Pucciniomycetes</taxon>
        <taxon>Pucciniales</taxon>
        <taxon>Melampsoraceae</taxon>
        <taxon>Melampsora</taxon>
    </lineage>
</organism>
<dbReference type="GeneID" id="18923169"/>
<sequence length="139" mass="15962">MKNEMCIHYHYFTSFKTILIDDDPVAVPDHLQRTGDDIEWGIIDTIKLPNLQKVKIDCFVALEGYDEEGKIGCVTQILGNRKGGQHVCYIELEIYGLTTDLVAFYGMRGLVKLPQRVWVTGKDMNRVDTWTLNRQSHVC</sequence>
<proteinExistence type="predicted"/>
<keyword evidence="2" id="KW-1185">Reference proteome</keyword>
<dbReference type="HOGENOM" id="CLU_1845541_0_0_1"/>
<evidence type="ECO:0000313" key="1">
    <source>
        <dbReference type="EMBL" id="EGG05586.1"/>
    </source>
</evidence>
<evidence type="ECO:0000313" key="2">
    <source>
        <dbReference type="Proteomes" id="UP000001072"/>
    </source>
</evidence>
<dbReference type="EMBL" id="GL883112">
    <property type="protein sequence ID" value="EGG05586.1"/>
    <property type="molecule type" value="Genomic_DNA"/>
</dbReference>
<protein>
    <submittedName>
        <fullName evidence="1">Uncharacterized protein</fullName>
    </submittedName>
</protein>
<gene>
    <name evidence="1" type="ORF">MELLADRAFT_107422</name>
</gene>
<dbReference type="VEuPathDB" id="FungiDB:MELLADRAFT_107422"/>
<accession>F4RPR0</accession>
<dbReference type="RefSeq" id="XP_007411075.1">
    <property type="nucleotide sequence ID" value="XM_007411013.1"/>
</dbReference>